<proteinExistence type="predicted"/>
<dbReference type="PANTHER" id="PTHR11680:SF28">
    <property type="entry name" value="SERINE HYDROXYMETHYLTRANSFERASE, MITOCHONDRIAL"/>
    <property type="match status" value="1"/>
</dbReference>
<dbReference type="InterPro" id="IPR049943">
    <property type="entry name" value="Ser_HO-MeTrfase-like"/>
</dbReference>
<dbReference type="GO" id="GO:0008168">
    <property type="term" value="F:methyltransferase activity"/>
    <property type="evidence" value="ECO:0007669"/>
    <property type="project" value="UniProtKB-KW"/>
</dbReference>
<dbReference type="AlphaFoldDB" id="A0A6A4PRZ1"/>
<sequence>MSYWLNESTGYIDYDHVGRYHRDCDKQKAVLLADIAHISGLVVVGVIPSPFDYADVVTTTIYKSLRGPREAMIFFRKGVKEINKQGQKVLYDYQDKINQAVFPGLQGGTHNHIITRLAFPLKQAMTLEFKHYQ</sequence>
<dbReference type="UniPathway" id="UPA00193"/>
<dbReference type="GO" id="GO:0005739">
    <property type="term" value="C:mitochondrion"/>
    <property type="evidence" value="ECO:0007669"/>
    <property type="project" value="TreeGrafter"/>
</dbReference>
<evidence type="ECO:0000256" key="1">
    <source>
        <dbReference type="ARBA" id="ARBA00001528"/>
    </source>
</evidence>
<organism evidence="5 6">
    <name type="scientific">Lupinus albus</name>
    <name type="common">White lupine</name>
    <name type="synonym">Lupinus termis</name>
    <dbReference type="NCBI Taxonomy" id="3870"/>
    <lineage>
        <taxon>Eukaryota</taxon>
        <taxon>Viridiplantae</taxon>
        <taxon>Streptophyta</taxon>
        <taxon>Embryophyta</taxon>
        <taxon>Tracheophyta</taxon>
        <taxon>Spermatophyta</taxon>
        <taxon>Magnoliopsida</taxon>
        <taxon>eudicotyledons</taxon>
        <taxon>Gunneridae</taxon>
        <taxon>Pentapetalae</taxon>
        <taxon>rosids</taxon>
        <taxon>fabids</taxon>
        <taxon>Fabales</taxon>
        <taxon>Fabaceae</taxon>
        <taxon>Papilionoideae</taxon>
        <taxon>50 kb inversion clade</taxon>
        <taxon>genistoids sensu lato</taxon>
        <taxon>core genistoids</taxon>
        <taxon>Genisteae</taxon>
        <taxon>Lupinus</taxon>
    </lineage>
</organism>
<dbReference type="Pfam" id="PF00464">
    <property type="entry name" value="SHMT"/>
    <property type="match status" value="1"/>
</dbReference>
<protein>
    <submittedName>
        <fullName evidence="5">Putative glycine hydroxymethyltransferase</fullName>
    </submittedName>
</protein>
<accession>A0A6A4PRZ1</accession>
<keyword evidence="3" id="KW-0663">Pyridoxal phosphate</keyword>
<keyword evidence="6" id="KW-1185">Reference proteome</keyword>
<evidence type="ECO:0000256" key="2">
    <source>
        <dbReference type="ARBA" id="ARBA00001933"/>
    </source>
</evidence>
<keyword evidence="5" id="KW-0808">Transferase</keyword>
<gene>
    <name evidence="5" type="ORF">Lalb_Chr11g0071091</name>
</gene>
<dbReference type="GO" id="GO:0030170">
    <property type="term" value="F:pyridoxal phosphate binding"/>
    <property type="evidence" value="ECO:0007669"/>
    <property type="project" value="TreeGrafter"/>
</dbReference>
<dbReference type="InterPro" id="IPR015421">
    <property type="entry name" value="PyrdxlP-dep_Trfase_major"/>
</dbReference>
<dbReference type="GO" id="GO:0032259">
    <property type="term" value="P:methylation"/>
    <property type="evidence" value="ECO:0007669"/>
    <property type="project" value="UniProtKB-KW"/>
</dbReference>
<dbReference type="SUPFAM" id="SSF53383">
    <property type="entry name" value="PLP-dependent transferases"/>
    <property type="match status" value="1"/>
</dbReference>
<name>A0A6A4PRZ1_LUPAL</name>
<dbReference type="PANTHER" id="PTHR11680">
    <property type="entry name" value="SERINE HYDROXYMETHYLTRANSFERASE"/>
    <property type="match status" value="1"/>
</dbReference>
<comment type="cofactor">
    <cofactor evidence="2">
        <name>pyridoxal 5'-phosphate</name>
        <dbReference type="ChEBI" id="CHEBI:597326"/>
    </cofactor>
</comment>
<comment type="caution">
    <text evidence="5">The sequence shown here is derived from an EMBL/GenBank/DDBJ whole genome shotgun (WGS) entry which is preliminary data.</text>
</comment>
<dbReference type="GO" id="GO:0035999">
    <property type="term" value="P:tetrahydrofolate interconversion"/>
    <property type="evidence" value="ECO:0007669"/>
    <property type="project" value="UniProtKB-UniPathway"/>
</dbReference>
<evidence type="ECO:0000313" key="6">
    <source>
        <dbReference type="Proteomes" id="UP000447434"/>
    </source>
</evidence>
<evidence type="ECO:0000256" key="3">
    <source>
        <dbReference type="ARBA" id="ARBA00022898"/>
    </source>
</evidence>
<evidence type="ECO:0000313" key="5">
    <source>
        <dbReference type="EMBL" id="KAE9604377.1"/>
    </source>
</evidence>
<evidence type="ECO:0000259" key="4">
    <source>
        <dbReference type="Pfam" id="PF00464"/>
    </source>
</evidence>
<dbReference type="Proteomes" id="UP000447434">
    <property type="component" value="Chromosome 11"/>
</dbReference>
<dbReference type="GO" id="GO:0019264">
    <property type="term" value="P:glycine biosynthetic process from serine"/>
    <property type="evidence" value="ECO:0007669"/>
    <property type="project" value="TreeGrafter"/>
</dbReference>
<feature type="domain" description="Serine hydroxymethyltransferase-like" evidence="4">
    <location>
        <begin position="19"/>
        <end position="133"/>
    </location>
</feature>
<dbReference type="EMBL" id="WOCE01000011">
    <property type="protein sequence ID" value="KAE9604377.1"/>
    <property type="molecule type" value="Genomic_DNA"/>
</dbReference>
<keyword evidence="5" id="KW-0489">Methyltransferase</keyword>
<dbReference type="InterPro" id="IPR039429">
    <property type="entry name" value="SHMT-like_dom"/>
</dbReference>
<dbReference type="GO" id="GO:0004372">
    <property type="term" value="F:glycine hydroxymethyltransferase activity"/>
    <property type="evidence" value="ECO:0007669"/>
    <property type="project" value="UniProtKB-EC"/>
</dbReference>
<reference evidence="6" key="1">
    <citation type="journal article" date="2020" name="Nat. Commun.">
        <title>Genome sequence of the cluster root forming white lupin.</title>
        <authorList>
            <person name="Hufnagel B."/>
            <person name="Marques A."/>
            <person name="Soriano A."/>
            <person name="Marques L."/>
            <person name="Divol F."/>
            <person name="Doumas P."/>
            <person name="Sallet E."/>
            <person name="Mancinotti D."/>
            <person name="Carrere S."/>
            <person name="Marande W."/>
            <person name="Arribat S."/>
            <person name="Keller J."/>
            <person name="Huneau C."/>
            <person name="Blein T."/>
            <person name="Aime D."/>
            <person name="Laguerre M."/>
            <person name="Taylor J."/>
            <person name="Schubert V."/>
            <person name="Nelson M."/>
            <person name="Geu-Flores F."/>
            <person name="Crespi M."/>
            <person name="Gallardo-Guerrero K."/>
            <person name="Delaux P.-M."/>
            <person name="Salse J."/>
            <person name="Berges H."/>
            <person name="Guyot R."/>
            <person name="Gouzy J."/>
            <person name="Peret B."/>
        </authorList>
    </citation>
    <scope>NUCLEOTIDE SEQUENCE [LARGE SCALE GENOMIC DNA]</scope>
    <source>
        <strain evidence="6">cv. Amiga</strain>
    </source>
</reference>
<dbReference type="Gene3D" id="3.40.640.10">
    <property type="entry name" value="Type I PLP-dependent aspartate aminotransferase-like (Major domain)"/>
    <property type="match status" value="1"/>
</dbReference>
<dbReference type="InterPro" id="IPR015424">
    <property type="entry name" value="PyrdxlP-dep_Trfase"/>
</dbReference>
<dbReference type="OrthoDB" id="10265628at2759"/>
<comment type="catalytic activity">
    <reaction evidence="1">
        <text>(6R)-5,10-methylene-5,6,7,8-tetrahydrofolate + glycine + H2O = (6S)-5,6,7,8-tetrahydrofolate + L-serine</text>
        <dbReference type="Rhea" id="RHEA:15481"/>
        <dbReference type="ChEBI" id="CHEBI:15377"/>
        <dbReference type="ChEBI" id="CHEBI:15636"/>
        <dbReference type="ChEBI" id="CHEBI:33384"/>
        <dbReference type="ChEBI" id="CHEBI:57305"/>
        <dbReference type="ChEBI" id="CHEBI:57453"/>
        <dbReference type="EC" id="2.1.2.1"/>
    </reaction>
</comment>